<dbReference type="Pfam" id="PF04551">
    <property type="entry name" value="GcpE"/>
    <property type="match status" value="1"/>
</dbReference>
<dbReference type="SUPFAM" id="SSF51717">
    <property type="entry name" value="Dihydropteroate synthetase-like"/>
    <property type="match status" value="1"/>
</dbReference>
<evidence type="ECO:0000256" key="2">
    <source>
        <dbReference type="ARBA" id="ARBA00022485"/>
    </source>
</evidence>
<evidence type="ECO:0000259" key="8">
    <source>
        <dbReference type="Pfam" id="PF04551"/>
    </source>
</evidence>
<comment type="cofactor">
    <cofactor evidence="1">
        <name>[4Fe-4S] cluster</name>
        <dbReference type="ChEBI" id="CHEBI:49883"/>
    </cofactor>
</comment>
<feature type="domain" description="IspG TIM-barrel" evidence="8">
    <location>
        <begin position="3"/>
        <end position="230"/>
    </location>
</feature>
<evidence type="ECO:0000256" key="6">
    <source>
        <dbReference type="ARBA" id="ARBA00023014"/>
    </source>
</evidence>
<comment type="caution">
    <text evidence="10">The sequence shown here is derived from an EMBL/GenBank/DDBJ whole genome shotgun (WGS) entry which is preliminary data.</text>
</comment>
<evidence type="ECO:0000313" key="11">
    <source>
        <dbReference type="Proteomes" id="UP000268469"/>
    </source>
</evidence>
<evidence type="ECO:0000256" key="5">
    <source>
        <dbReference type="ARBA" id="ARBA00023004"/>
    </source>
</evidence>
<dbReference type="GO" id="GO:0051539">
    <property type="term" value="F:4 iron, 4 sulfur cluster binding"/>
    <property type="evidence" value="ECO:0007669"/>
    <property type="project" value="UniProtKB-KW"/>
</dbReference>
<keyword evidence="4" id="KW-0560">Oxidoreductase</keyword>
<dbReference type="NCBIfam" id="NF001540">
    <property type="entry name" value="PRK00366.1"/>
    <property type="match status" value="1"/>
</dbReference>
<dbReference type="GO" id="GO:0046872">
    <property type="term" value="F:metal ion binding"/>
    <property type="evidence" value="ECO:0007669"/>
    <property type="project" value="UniProtKB-KW"/>
</dbReference>
<feature type="domain" description="IspG C-terminal" evidence="9">
    <location>
        <begin position="246"/>
        <end position="332"/>
    </location>
</feature>
<evidence type="ECO:0000256" key="1">
    <source>
        <dbReference type="ARBA" id="ARBA00001966"/>
    </source>
</evidence>
<dbReference type="SUPFAM" id="SSF56014">
    <property type="entry name" value="Nitrite and sulphite reductase 4Fe-4S domain-like"/>
    <property type="match status" value="1"/>
</dbReference>
<gene>
    <name evidence="10" type="ORF">DRP53_05675</name>
</gene>
<dbReference type="InterPro" id="IPR045854">
    <property type="entry name" value="NO2/SO3_Rdtase_4Fe4S_sf"/>
</dbReference>
<dbReference type="PANTHER" id="PTHR30454">
    <property type="entry name" value="4-HYDROXY-3-METHYLBUT-2-EN-1-YL DIPHOSPHATE SYNTHASE"/>
    <property type="match status" value="1"/>
</dbReference>
<dbReference type="GO" id="GO:0019288">
    <property type="term" value="P:isopentenyl diphosphate biosynthetic process, methylerythritol 4-phosphate pathway"/>
    <property type="evidence" value="ECO:0007669"/>
    <property type="project" value="TreeGrafter"/>
</dbReference>
<dbReference type="Proteomes" id="UP000268469">
    <property type="component" value="Unassembled WGS sequence"/>
</dbReference>
<evidence type="ECO:0000256" key="3">
    <source>
        <dbReference type="ARBA" id="ARBA00022723"/>
    </source>
</evidence>
<keyword evidence="6" id="KW-0411">Iron-sulfur</keyword>
<keyword evidence="3" id="KW-0479">Metal-binding</keyword>
<dbReference type="Gene3D" id="3.20.20.20">
    <property type="entry name" value="Dihydropteroate synthase-like"/>
    <property type="match status" value="1"/>
</dbReference>
<evidence type="ECO:0000256" key="4">
    <source>
        <dbReference type="ARBA" id="ARBA00023002"/>
    </source>
</evidence>
<dbReference type="Gene3D" id="3.30.413.10">
    <property type="entry name" value="Sulfite Reductase Hemoprotein, domain 1"/>
    <property type="match status" value="1"/>
</dbReference>
<dbReference type="PANTHER" id="PTHR30454:SF0">
    <property type="entry name" value="4-HYDROXY-3-METHYLBUT-2-EN-1-YL DIPHOSPHATE SYNTHASE (FERREDOXIN), CHLOROPLASTIC"/>
    <property type="match status" value="1"/>
</dbReference>
<proteinExistence type="predicted"/>
<keyword evidence="5" id="KW-0408">Iron</keyword>
<keyword evidence="2" id="KW-0004">4Fe-4S</keyword>
<dbReference type="Pfam" id="PF26540">
    <property type="entry name" value="GcpE_C"/>
    <property type="match status" value="1"/>
</dbReference>
<evidence type="ECO:0000259" key="9">
    <source>
        <dbReference type="Pfam" id="PF26540"/>
    </source>
</evidence>
<evidence type="ECO:0000256" key="7">
    <source>
        <dbReference type="ARBA" id="ARBA00023229"/>
    </source>
</evidence>
<dbReference type="InterPro" id="IPR058579">
    <property type="entry name" value="IspG_C"/>
</dbReference>
<protein>
    <submittedName>
        <fullName evidence="10">4-hydroxy-3-methylbut-2-en-1-yl diphosphate synthase</fullName>
    </submittedName>
</protein>
<dbReference type="InterPro" id="IPR058578">
    <property type="entry name" value="IspG_TIM"/>
</dbReference>
<dbReference type="GO" id="GO:0016114">
    <property type="term" value="P:terpenoid biosynthetic process"/>
    <property type="evidence" value="ECO:0007669"/>
    <property type="project" value="InterPro"/>
</dbReference>
<sequence>MIVDVGGVKIGAGVVVVQSMIKRPIDEVDRIIEDIKRLKRAGCELIRVSVPNKPSLPYFKKIVRGSVLPVIADIHFHADLALAAIDAGAAKIRINPGNIKKGGLKRIARVARRGRIPIRIGVNAGSIDRRRFATPTPEALLTTVREAVDIFAGVPLVLSAKSSDIPLTLEVYRRMKIFGFPLHIGITEAGPPFRGGIRSGVGLGILLAEGIGDTIRVSLTGDPVMEVVAAYEILNSLDLRRHGPILISCPTCSRCRVDLLRIVNKVEERISDLSLPIKIALMGCEVNGPGEARDADIGIAFGRGTGLLFKKGRVVRKVSADEAIEVLFNHLREGGEE</sequence>
<dbReference type="InterPro" id="IPR004588">
    <property type="entry name" value="IspG_bac-typ"/>
</dbReference>
<reference evidence="10 11" key="1">
    <citation type="submission" date="2018-06" db="EMBL/GenBank/DDBJ databases">
        <title>Extensive metabolic versatility and redundancy in microbially diverse, dynamic hydrothermal sediments.</title>
        <authorList>
            <person name="Dombrowski N."/>
            <person name="Teske A."/>
            <person name="Baker B.J."/>
        </authorList>
    </citation>
    <scope>NUCLEOTIDE SEQUENCE [LARGE SCALE GENOMIC DNA]</scope>
    <source>
        <strain evidence="10">B36_G15</strain>
    </source>
</reference>
<dbReference type="GO" id="GO:0046429">
    <property type="term" value="F:4-hydroxy-3-methylbut-2-en-1-yl diphosphate synthase activity (ferredoxin)"/>
    <property type="evidence" value="ECO:0007669"/>
    <property type="project" value="InterPro"/>
</dbReference>
<name>A0A660SJE8_UNCW3</name>
<dbReference type="InterPro" id="IPR011005">
    <property type="entry name" value="Dihydropteroate_synth-like_sf"/>
</dbReference>
<keyword evidence="7" id="KW-0414">Isoprene biosynthesis</keyword>
<dbReference type="EMBL" id="QNBE01000046">
    <property type="protein sequence ID" value="RKX70216.1"/>
    <property type="molecule type" value="Genomic_DNA"/>
</dbReference>
<dbReference type="AlphaFoldDB" id="A0A660SJE8"/>
<dbReference type="NCBIfam" id="TIGR00612">
    <property type="entry name" value="ispG_gcpE"/>
    <property type="match status" value="1"/>
</dbReference>
<accession>A0A660SJE8</accession>
<organism evidence="10 11">
    <name type="scientific">candidate division WOR-3 bacterium</name>
    <dbReference type="NCBI Taxonomy" id="2052148"/>
    <lineage>
        <taxon>Bacteria</taxon>
        <taxon>Bacteria division WOR-3</taxon>
    </lineage>
</organism>
<evidence type="ECO:0000313" key="10">
    <source>
        <dbReference type="EMBL" id="RKX70216.1"/>
    </source>
</evidence>